<name>A0A1K1RRI8_9FLAO</name>
<evidence type="ECO:0000256" key="1">
    <source>
        <dbReference type="SAM" id="Phobius"/>
    </source>
</evidence>
<proteinExistence type="predicted"/>
<dbReference type="SUPFAM" id="SSF48452">
    <property type="entry name" value="TPR-like"/>
    <property type="match status" value="1"/>
</dbReference>
<evidence type="ECO:0000313" key="2">
    <source>
        <dbReference type="EMBL" id="SFW74697.1"/>
    </source>
</evidence>
<feature type="transmembrane region" description="Helical" evidence="1">
    <location>
        <begin position="86"/>
        <end position="105"/>
    </location>
</feature>
<keyword evidence="1" id="KW-1133">Transmembrane helix</keyword>
<organism evidence="2 3">
    <name type="scientific">Sinomicrobium oceani</name>
    <dbReference type="NCBI Taxonomy" id="1150368"/>
    <lineage>
        <taxon>Bacteria</taxon>
        <taxon>Pseudomonadati</taxon>
        <taxon>Bacteroidota</taxon>
        <taxon>Flavobacteriia</taxon>
        <taxon>Flavobacteriales</taxon>
        <taxon>Flavobacteriaceae</taxon>
        <taxon>Sinomicrobium</taxon>
    </lineage>
</organism>
<dbReference type="RefSeq" id="WP_072319151.1">
    <property type="nucleotide sequence ID" value="NZ_FPJE01000033.1"/>
</dbReference>
<dbReference type="OrthoDB" id="979271at2"/>
<accession>A0A1K1RRI8</accession>
<reference evidence="2 3" key="1">
    <citation type="submission" date="2016-11" db="EMBL/GenBank/DDBJ databases">
        <authorList>
            <person name="Jaros S."/>
            <person name="Januszkiewicz K."/>
            <person name="Wedrychowicz H."/>
        </authorList>
    </citation>
    <scope>NUCLEOTIDE SEQUENCE [LARGE SCALE GENOMIC DNA]</scope>
    <source>
        <strain evidence="2 3">CGMCC 1.12145</strain>
    </source>
</reference>
<protein>
    <submittedName>
        <fullName evidence="2">Tetratricopeptide repeat-containing protein</fullName>
    </submittedName>
</protein>
<keyword evidence="1" id="KW-0812">Transmembrane</keyword>
<dbReference type="InterPro" id="IPR011990">
    <property type="entry name" value="TPR-like_helical_dom_sf"/>
</dbReference>
<keyword evidence="3" id="KW-1185">Reference proteome</keyword>
<evidence type="ECO:0000313" key="3">
    <source>
        <dbReference type="Proteomes" id="UP000182248"/>
    </source>
</evidence>
<dbReference type="STRING" id="1150368.SAMN02927921_03917"/>
<sequence>MEKQDYILFEDYLSGALSTSDRQKLEARLQSDKELNAWFETYREASAYLERTFGKAEDTAAFRDKVSGISEEYFRKQERKPRVRKLLRWQIAVAASVLILLGIFLSRRMTVPSYEDYAIYPEISLVVRGEENAELYRAETAFNHKNYEEAARLFGEILREDPAHAEISLYYAIALVEQNRFGEADMVFAGLIGSRSVFRTEALWYGALSKLKQKDYEACRELLRKIPDSSANHTAAQKLLKRLPE</sequence>
<dbReference type="Pfam" id="PF14559">
    <property type="entry name" value="TPR_19"/>
    <property type="match status" value="1"/>
</dbReference>
<dbReference type="Proteomes" id="UP000182248">
    <property type="component" value="Unassembled WGS sequence"/>
</dbReference>
<dbReference type="EMBL" id="FPJE01000033">
    <property type="protein sequence ID" value="SFW74697.1"/>
    <property type="molecule type" value="Genomic_DNA"/>
</dbReference>
<dbReference type="Gene3D" id="1.25.40.10">
    <property type="entry name" value="Tetratricopeptide repeat domain"/>
    <property type="match status" value="1"/>
</dbReference>
<keyword evidence="1" id="KW-0472">Membrane</keyword>
<gene>
    <name evidence="2" type="ORF">SAMN02927921_03917</name>
</gene>
<dbReference type="AlphaFoldDB" id="A0A1K1RRI8"/>